<keyword evidence="3" id="KW-0813">Transport</keyword>
<evidence type="ECO:0000256" key="7">
    <source>
        <dbReference type="ARBA" id="ARBA00023136"/>
    </source>
</evidence>
<evidence type="ECO:0000313" key="10">
    <source>
        <dbReference type="EMBL" id="MBB2499812.1"/>
    </source>
</evidence>
<dbReference type="AlphaFoldDB" id="A0A8E1VX52"/>
<sequence>MNVPDGHVPPHRIAGGGRHRRGDAADAVPWSLRVAAAASWRFLVVLTMLGVIAWTLGYLAKVTVPIGIALLLSALFAPLVERLVRWHVPRALATLVAIIVGLAVLGGVLTLVVTTVTASLPQLGNQVGASLTSINNWLQHGPLHLPQVQQLLDKAVSTIQGNTAELTTRVLSTAATVGGVLTEMLLTLFVLVFFLYGGNQVWHFLLRIVPVSLRDEIDVAGRRGFASLVSYVRATVAVACVDAVCIGLGIWLVGVPLAVPLAALIFIGAFVPILGAVVTGAVAVLIALVANGFVAAGIVLAIVVAVMQLESHVLQPFLLGRAVRLHPLAVVLGIALGLEVAGIVGALLAVPILAVAKAAFGSLLRDPHLDPVDIDPLLPGNARAVASRRSRVSRVRRRVTARRRDDDDEFDH</sequence>
<keyword evidence="6 9" id="KW-1133">Transmembrane helix</keyword>
<comment type="similarity">
    <text evidence="2">Belongs to the autoinducer-2 exporter (AI-2E) (TC 2.A.86) family.</text>
</comment>
<proteinExistence type="inferred from homology"/>
<dbReference type="EMBL" id="JACJHR010000013">
    <property type="protein sequence ID" value="MBB2499812.1"/>
    <property type="molecule type" value="Genomic_DNA"/>
</dbReference>
<feature type="transmembrane region" description="Helical" evidence="9">
    <location>
        <begin position="174"/>
        <end position="197"/>
    </location>
</feature>
<keyword evidence="5 9" id="KW-0812">Transmembrane</keyword>
<organism evidence="10 11">
    <name type="scientific">Amycolatopsis echigonensis</name>
    <dbReference type="NCBI Taxonomy" id="2576905"/>
    <lineage>
        <taxon>Bacteria</taxon>
        <taxon>Bacillati</taxon>
        <taxon>Actinomycetota</taxon>
        <taxon>Actinomycetes</taxon>
        <taxon>Pseudonocardiales</taxon>
        <taxon>Pseudonocardiaceae</taxon>
        <taxon>Amycolatopsis</taxon>
    </lineage>
</organism>
<keyword evidence="7 9" id="KW-0472">Membrane</keyword>
<reference evidence="10 11" key="1">
    <citation type="submission" date="2020-08" db="EMBL/GenBank/DDBJ databases">
        <title>Amycolatopsis echigonensis JCM 21831.</title>
        <authorList>
            <person name="Tedsree N."/>
            <person name="Kuncharoen N."/>
            <person name="Likhitwitayawuid K."/>
            <person name="Tanasupawat S."/>
        </authorList>
    </citation>
    <scope>NUCLEOTIDE SEQUENCE [LARGE SCALE GENOMIC DNA]</scope>
    <source>
        <strain evidence="10 11">JCM 21831</strain>
    </source>
</reference>
<name>A0A8E1VX52_9PSEU</name>
<protein>
    <submittedName>
        <fullName evidence="10">AI-2E family transporter</fullName>
    </submittedName>
</protein>
<accession>A0A8E1VX52</accession>
<feature type="transmembrane region" description="Helical" evidence="9">
    <location>
        <begin position="92"/>
        <end position="113"/>
    </location>
</feature>
<feature type="transmembrane region" description="Helical" evidence="9">
    <location>
        <begin position="231"/>
        <end position="252"/>
    </location>
</feature>
<evidence type="ECO:0000256" key="2">
    <source>
        <dbReference type="ARBA" id="ARBA00009773"/>
    </source>
</evidence>
<gene>
    <name evidence="10" type="ORF">H5411_11835</name>
</gene>
<evidence type="ECO:0000256" key="8">
    <source>
        <dbReference type="SAM" id="MobiDB-lite"/>
    </source>
</evidence>
<feature type="transmembrane region" description="Helical" evidence="9">
    <location>
        <begin position="258"/>
        <end position="278"/>
    </location>
</feature>
<evidence type="ECO:0000256" key="5">
    <source>
        <dbReference type="ARBA" id="ARBA00022692"/>
    </source>
</evidence>
<evidence type="ECO:0000256" key="4">
    <source>
        <dbReference type="ARBA" id="ARBA00022475"/>
    </source>
</evidence>
<evidence type="ECO:0000256" key="6">
    <source>
        <dbReference type="ARBA" id="ARBA00022989"/>
    </source>
</evidence>
<evidence type="ECO:0000313" key="11">
    <source>
        <dbReference type="Proteomes" id="UP000550260"/>
    </source>
</evidence>
<dbReference type="Proteomes" id="UP000550260">
    <property type="component" value="Unassembled WGS sequence"/>
</dbReference>
<dbReference type="InterPro" id="IPR002549">
    <property type="entry name" value="AI-2E-like"/>
</dbReference>
<feature type="region of interest" description="Disordered" evidence="8">
    <location>
        <begin position="1"/>
        <end position="22"/>
    </location>
</feature>
<dbReference type="GO" id="GO:0005886">
    <property type="term" value="C:plasma membrane"/>
    <property type="evidence" value="ECO:0007669"/>
    <property type="project" value="UniProtKB-SubCell"/>
</dbReference>
<dbReference type="Pfam" id="PF01594">
    <property type="entry name" value="AI-2E_transport"/>
    <property type="match status" value="1"/>
</dbReference>
<comment type="caution">
    <text evidence="10">The sequence shown here is derived from an EMBL/GenBank/DDBJ whole genome shotgun (WGS) entry which is preliminary data.</text>
</comment>
<feature type="transmembrane region" description="Helical" evidence="9">
    <location>
        <begin position="62"/>
        <end position="80"/>
    </location>
</feature>
<dbReference type="PANTHER" id="PTHR21716">
    <property type="entry name" value="TRANSMEMBRANE PROTEIN"/>
    <property type="match status" value="1"/>
</dbReference>
<feature type="transmembrane region" description="Helical" evidence="9">
    <location>
        <begin position="329"/>
        <end position="355"/>
    </location>
</feature>
<dbReference type="RefSeq" id="WP_183123779.1">
    <property type="nucleotide sequence ID" value="NZ_JACJHR010000013.1"/>
</dbReference>
<evidence type="ECO:0000256" key="1">
    <source>
        <dbReference type="ARBA" id="ARBA00004651"/>
    </source>
</evidence>
<dbReference type="PANTHER" id="PTHR21716:SF53">
    <property type="entry name" value="PERMEASE PERM-RELATED"/>
    <property type="match status" value="1"/>
</dbReference>
<keyword evidence="4" id="KW-1003">Cell membrane</keyword>
<evidence type="ECO:0000256" key="3">
    <source>
        <dbReference type="ARBA" id="ARBA00022448"/>
    </source>
</evidence>
<evidence type="ECO:0000256" key="9">
    <source>
        <dbReference type="SAM" id="Phobius"/>
    </source>
</evidence>
<feature type="transmembrane region" description="Helical" evidence="9">
    <location>
        <begin position="285"/>
        <end position="309"/>
    </location>
</feature>
<dbReference type="GO" id="GO:0055085">
    <property type="term" value="P:transmembrane transport"/>
    <property type="evidence" value="ECO:0007669"/>
    <property type="project" value="TreeGrafter"/>
</dbReference>
<feature type="transmembrane region" description="Helical" evidence="9">
    <location>
        <begin position="38"/>
        <end position="56"/>
    </location>
</feature>
<comment type="subcellular location">
    <subcellularLocation>
        <location evidence="1">Cell membrane</location>
        <topology evidence="1">Multi-pass membrane protein</topology>
    </subcellularLocation>
</comment>